<dbReference type="AlphaFoldDB" id="A0A545VTE0"/>
<comment type="caution">
    <text evidence="1">The sequence shown here is derived from an EMBL/GenBank/DDBJ whole genome shotgun (WGS) entry which is preliminary data.</text>
</comment>
<reference evidence="1 2" key="1">
    <citation type="journal article" date="2019" name="Appl. Microbiol. Biotechnol.">
        <title>Genome sequence of Isaria javanica and comparative genome analysis insights into family S53 peptidase evolution in fungal entomopathogens.</title>
        <authorList>
            <person name="Lin R."/>
            <person name="Zhang X."/>
            <person name="Xin B."/>
            <person name="Zou M."/>
            <person name="Gao Y."/>
            <person name="Qin F."/>
            <person name="Hu Q."/>
            <person name="Xie B."/>
            <person name="Cheng X."/>
        </authorList>
    </citation>
    <scope>NUCLEOTIDE SEQUENCE [LARGE SCALE GENOMIC DNA]</scope>
    <source>
        <strain evidence="1 2">IJ1G</strain>
    </source>
</reference>
<organism evidence="1 2">
    <name type="scientific">Cordyceps javanica</name>
    <dbReference type="NCBI Taxonomy" id="43265"/>
    <lineage>
        <taxon>Eukaryota</taxon>
        <taxon>Fungi</taxon>
        <taxon>Dikarya</taxon>
        <taxon>Ascomycota</taxon>
        <taxon>Pezizomycotina</taxon>
        <taxon>Sordariomycetes</taxon>
        <taxon>Hypocreomycetidae</taxon>
        <taxon>Hypocreales</taxon>
        <taxon>Cordycipitaceae</taxon>
        <taxon>Cordyceps</taxon>
    </lineage>
</organism>
<sequence length="92" mass="9843">MACFSISLPGQASEGEAVAKDWRVYTMWSPVTVMRSSKAATILFTSRPVGQSTSQTERSLSRQSFSVSLAGAVGAFRSTPPSASLQRRTGLK</sequence>
<evidence type="ECO:0000313" key="2">
    <source>
        <dbReference type="Proteomes" id="UP000315783"/>
    </source>
</evidence>
<accession>A0A545VTE0</accession>
<dbReference type="Proteomes" id="UP000315783">
    <property type="component" value="Unassembled WGS sequence"/>
</dbReference>
<dbReference type="EMBL" id="SPUK01000013">
    <property type="protein sequence ID" value="TQV93092.1"/>
    <property type="molecule type" value="Genomic_DNA"/>
</dbReference>
<name>A0A545VTE0_9HYPO</name>
<gene>
    <name evidence="1" type="ORF">IF1G_08395</name>
</gene>
<proteinExistence type="predicted"/>
<protein>
    <submittedName>
        <fullName evidence="1">Uncharacterized protein</fullName>
    </submittedName>
</protein>
<keyword evidence="2" id="KW-1185">Reference proteome</keyword>
<evidence type="ECO:0000313" key="1">
    <source>
        <dbReference type="EMBL" id="TQV93092.1"/>
    </source>
</evidence>